<name>A0A8H2XRN9_9AGAM</name>
<protein>
    <submittedName>
        <fullName evidence="2">Uncharacterized protein</fullName>
    </submittedName>
</protein>
<evidence type="ECO:0000313" key="2">
    <source>
        <dbReference type="EMBL" id="CAE6428986.1"/>
    </source>
</evidence>
<feature type="region of interest" description="Disordered" evidence="1">
    <location>
        <begin position="52"/>
        <end position="71"/>
    </location>
</feature>
<reference evidence="2" key="1">
    <citation type="submission" date="2021-01" db="EMBL/GenBank/DDBJ databases">
        <authorList>
            <person name="Kaushik A."/>
        </authorList>
    </citation>
    <scope>NUCLEOTIDE SEQUENCE</scope>
    <source>
        <strain evidence="2">AG2-2IIIB</strain>
    </source>
</reference>
<proteinExistence type="predicted"/>
<dbReference type="Proteomes" id="UP000663843">
    <property type="component" value="Unassembled WGS sequence"/>
</dbReference>
<accession>A0A8H2XRN9</accession>
<sequence length="71" mass="7855">CVGFGFLELLDTEYPWYDPPVPYAGNNSVFGSIMLNNHLYVWKIGTLDPLHSSPRNSLANSSLPCGGRIEL</sequence>
<comment type="caution">
    <text evidence="2">The sequence shown here is derived from an EMBL/GenBank/DDBJ whole genome shotgun (WGS) entry which is preliminary data.</text>
</comment>
<organism evidence="2 3">
    <name type="scientific">Rhizoctonia solani</name>
    <dbReference type="NCBI Taxonomy" id="456999"/>
    <lineage>
        <taxon>Eukaryota</taxon>
        <taxon>Fungi</taxon>
        <taxon>Dikarya</taxon>
        <taxon>Basidiomycota</taxon>
        <taxon>Agaricomycotina</taxon>
        <taxon>Agaricomycetes</taxon>
        <taxon>Cantharellales</taxon>
        <taxon>Ceratobasidiaceae</taxon>
        <taxon>Rhizoctonia</taxon>
    </lineage>
</organism>
<dbReference type="AlphaFoldDB" id="A0A8H2XRN9"/>
<evidence type="ECO:0000313" key="3">
    <source>
        <dbReference type="Proteomes" id="UP000663843"/>
    </source>
</evidence>
<feature type="non-terminal residue" evidence="2">
    <location>
        <position position="1"/>
    </location>
</feature>
<gene>
    <name evidence="2" type="ORF">RDB_LOCUS61964</name>
</gene>
<feature type="compositionally biased region" description="Polar residues" evidence="1">
    <location>
        <begin position="53"/>
        <end position="63"/>
    </location>
</feature>
<evidence type="ECO:0000256" key="1">
    <source>
        <dbReference type="SAM" id="MobiDB-lite"/>
    </source>
</evidence>
<dbReference type="EMBL" id="CAJMWT010002004">
    <property type="protein sequence ID" value="CAE6428986.1"/>
    <property type="molecule type" value="Genomic_DNA"/>
</dbReference>